<organism evidence="3 4">
    <name type="scientific">Flavisolibacter ginsenosidimutans</name>
    <dbReference type="NCBI Taxonomy" id="661481"/>
    <lineage>
        <taxon>Bacteria</taxon>
        <taxon>Pseudomonadati</taxon>
        <taxon>Bacteroidota</taxon>
        <taxon>Chitinophagia</taxon>
        <taxon>Chitinophagales</taxon>
        <taxon>Chitinophagaceae</taxon>
        <taxon>Flavisolibacter</taxon>
    </lineage>
</organism>
<evidence type="ECO:0000256" key="2">
    <source>
        <dbReference type="SAM" id="SignalP"/>
    </source>
</evidence>
<dbReference type="KEGG" id="fgg:FSB75_16605"/>
<evidence type="ECO:0008006" key="5">
    <source>
        <dbReference type="Google" id="ProtNLM"/>
    </source>
</evidence>
<dbReference type="EMBL" id="CP042433">
    <property type="protein sequence ID" value="QEC57452.1"/>
    <property type="molecule type" value="Genomic_DNA"/>
</dbReference>
<dbReference type="Proteomes" id="UP000321204">
    <property type="component" value="Chromosome"/>
</dbReference>
<sequence>MFLKRFAFVLFASFGFVVLHAQISNPDTMVRKLFATLPANDEKGFVALYPSPQQLMELVKSIMMSDEVRNQIAMGSGDKNINMDSLIQAQLATMSKPEVAAEMTKSFGKNFQRAVEKGKAKNIDWKKARLLSYTIDTAAGSDKDEAMLQKLGYKTMNGVIQFSVDTAMYQMQFSKILFIPKAAGWYGGEFGQIARKGETFLEEGETRIEGVSGDTTYTTTTVPKEIKTKTKSSKGKTKTKSVTKSPARKPTTKS</sequence>
<evidence type="ECO:0000313" key="3">
    <source>
        <dbReference type="EMBL" id="QEC57452.1"/>
    </source>
</evidence>
<protein>
    <recommendedName>
        <fullName evidence="5">DUF4919 domain-containing protein</fullName>
    </recommendedName>
</protein>
<name>A0A5B8UM71_9BACT</name>
<feature type="signal peptide" evidence="2">
    <location>
        <begin position="1"/>
        <end position="21"/>
    </location>
</feature>
<keyword evidence="4" id="KW-1185">Reference proteome</keyword>
<keyword evidence="2" id="KW-0732">Signal</keyword>
<dbReference type="AlphaFoldDB" id="A0A5B8UM71"/>
<evidence type="ECO:0000313" key="4">
    <source>
        <dbReference type="Proteomes" id="UP000321204"/>
    </source>
</evidence>
<proteinExistence type="predicted"/>
<evidence type="ECO:0000256" key="1">
    <source>
        <dbReference type="SAM" id="MobiDB-lite"/>
    </source>
</evidence>
<dbReference type="RefSeq" id="WP_146789778.1">
    <property type="nucleotide sequence ID" value="NZ_BAABIO010000003.1"/>
</dbReference>
<accession>A0A5B8UM71</accession>
<reference evidence="3 4" key="1">
    <citation type="journal article" date="2015" name="Int. J. Syst. Evol. Microbiol.">
        <title>Flavisolibacter ginsenosidimutans sp. nov., with ginsenoside-converting activity isolated from soil used for cultivating ginseng.</title>
        <authorList>
            <person name="Zhao Y."/>
            <person name="Liu Q."/>
            <person name="Kang M.S."/>
            <person name="Jin F."/>
            <person name="Yu H."/>
            <person name="Im W.T."/>
        </authorList>
    </citation>
    <scope>NUCLEOTIDE SEQUENCE [LARGE SCALE GENOMIC DNA]</scope>
    <source>
        <strain evidence="3 4">Gsoil 636</strain>
    </source>
</reference>
<feature type="region of interest" description="Disordered" evidence="1">
    <location>
        <begin position="212"/>
        <end position="254"/>
    </location>
</feature>
<feature type="chain" id="PRO_5023097490" description="DUF4919 domain-containing protein" evidence="2">
    <location>
        <begin position="22"/>
        <end position="254"/>
    </location>
</feature>
<gene>
    <name evidence="3" type="ORF">FSB75_16605</name>
</gene>
<feature type="compositionally biased region" description="Basic residues" evidence="1">
    <location>
        <begin position="229"/>
        <end position="254"/>
    </location>
</feature>